<accession>A0ABQ3VUY7</accession>
<organism evidence="1 2">
    <name type="scientific">Lentilactobacillus fungorum</name>
    <dbReference type="NCBI Taxonomy" id="2201250"/>
    <lineage>
        <taxon>Bacteria</taxon>
        <taxon>Bacillati</taxon>
        <taxon>Bacillota</taxon>
        <taxon>Bacilli</taxon>
        <taxon>Lactobacillales</taxon>
        <taxon>Lactobacillaceae</taxon>
        <taxon>Lentilactobacillus</taxon>
    </lineage>
</organism>
<sequence length="384" mass="44916">MTYLFVYSKLEEMRWLVTRNGKPTRAKGISSSIVEEVPFLYPLFEVSLNVFLPDKPFKTYSQQIEILKKRNLIIDDTEYAEHLLKTYSYYDLVNGNLDKLMVHRHPDKFQDGISIQDLVKIRVTEDRIKSIFLKQILMIEKSFKTSLSYYISKNFGVDSHSGGYLTKRHYSNARGDIVSKTMKKLRNIRDGKVQSRQGNPIIYYREHHNHIPPWILIEELTLGQTIYWYKCLKANGKKTLDDELLHLPSGLSQDQIANLFLDSMNVLREFRNFFAHNSVLSHMQSKTELDLTLFIRPHEDEINLVYNIPNNLSNSHNLVACFLSILVLSEDFVQAQIFINELKQTMDLLTTDDEAKFIFESIFHLPIPLIENGEKFINQLPKFI</sequence>
<keyword evidence="2" id="KW-1185">Reference proteome</keyword>
<gene>
    <name evidence="1" type="ORF">YK48G_01250</name>
</gene>
<protein>
    <recommendedName>
        <fullName evidence="3">Abortive infection bacteriophage resistance protein</fullName>
    </recommendedName>
</protein>
<evidence type="ECO:0000313" key="2">
    <source>
        <dbReference type="Proteomes" id="UP000604765"/>
    </source>
</evidence>
<dbReference type="RefSeq" id="WP_203628774.1">
    <property type="nucleotide sequence ID" value="NZ_BNJR01000004.1"/>
</dbReference>
<proteinExistence type="predicted"/>
<evidence type="ECO:0008006" key="3">
    <source>
        <dbReference type="Google" id="ProtNLM"/>
    </source>
</evidence>
<evidence type="ECO:0000313" key="1">
    <source>
        <dbReference type="EMBL" id="GHP12700.1"/>
    </source>
</evidence>
<dbReference type="InterPro" id="IPR011664">
    <property type="entry name" value="Abi_system_AbiD/AbiF-like"/>
</dbReference>
<name>A0ABQ3VUY7_9LACO</name>
<dbReference type="Proteomes" id="UP000604765">
    <property type="component" value="Unassembled WGS sequence"/>
</dbReference>
<dbReference type="Pfam" id="PF07751">
    <property type="entry name" value="Abi_2"/>
    <property type="match status" value="1"/>
</dbReference>
<reference evidence="1 2" key="1">
    <citation type="journal article" date="2021" name="Int. J. Syst. Evol. Microbiol.">
        <title>Lentilactobacillus fungorum sp. nov., isolated from spent mushroom substrates.</title>
        <authorList>
            <person name="Tohno M."/>
            <person name="Tanizawa Y."/>
            <person name="Kojima Y."/>
            <person name="Sakamoto M."/>
            <person name="Ohkuma M."/>
            <person name="Kobayashi H."/>
        </authorList>
    </citation>
    <scope>NUCLEOTIDE SEQUENCE [LARGE SCALE GENOMIC DNA]</scope>
    <source>
        <strain evidence="1 2">YK48G</strain>
    </source>
</reference>
<comment type="caution">
    <text evidence="1">The sequence shown here is derived from an EMBL/GenBank/DDBJ whole genome shotgun (WGS) entry which is preliminary data.</text>
</comment>
<dbReference type="EMBL" id="BNJR01000004">
    <property type="protein sequence ID" value="GHP12700.1"/>
    <property type="molecule type" value="Genomic_DNA"/>
</dbReference>